<reference evidence="1 2" key="1">
    <citation type="submission" date="2018-10" db="EMBL/GenBank/DDBJ databases">
        <authorList>
            <person name="Ekblom R."/>
            <person name="Jareborg N."/>
        </authorList>
    </citation>
    <scope>NUCLEOTIDE SEQUENCE [LARGE SCALE GENOMIC DNA]</scope>
    <source>
        <tissue evidence="1">Muscle</tissue>
    </source>
</reference>
<protein>
    <submittedName>
        <fullName evidence="1">Uncharacterized protein</fullName>
    </submittedName>
</protein>
<accession>A0A9X9LIQ5</accession>
<gene>
    <name evidence="1" type="ORF">BN2614_LOCUS2</name>
</gene>
<evidence type="ECO:0000313" key="2">
    <source>
        <dbReference type="Proteomes" id="UP000269945"/>
    </source>
</evidence>
<organism evidence="1 2">
    <name type="scientific">Gulo gulo</name>
    <name type="common">Wolverine</name>
    <name type="synonym">Gluton</name>
    <dbReference type="NCBI Taxonomy" id="48420"/>
    <lineage>
        <taxon>Eukaryota</taxon>
        <taxon>Metazoa</taxon>
        <taxon>Chordata</taxon>
        <taxon>Craniata</taxon>
        <taxon>Vertebrata</taxon>
        <taxon>Euteleostomi</taxon>
        <taxon>Mammalia</taxon>
        <taxon>Eutheria</taxon>
        <taxon>Laurasiatheria</taxon>
        <taxon>Carnivora</taxon>
        <taxon>Caniformia</taxon>
        <taxon>Musteloidea</taxon>
        <taxon>Mustelidae</taxon>
        <taxon>Guloninae</taxon>
        <taxon>Gulo</taxon>
    </lineage>
</organism>
<dbReference type="AlphaFoldDB" id="A0A9X9LIQ5"/>
<evidence type="ECO:0000313" key="1">
    <source>
        <dbReference type="EMBL" id="VCW69248.1"/>
    </source>
</evidence>
<keyword evidence="2" id="KW-1185">Reference proteome</keyword>
<dbReference type="EMBL" id="CYRY02004774">
    <property type="protein sequence ID" value="VCW69248.1"/>
    <property type="molecule type" value="Genomic_DNA"/>
</dbReference>
<sequence>MKHSSSILVFVFTGEGGYQSHALCLVPAIVQPRCRLG</sequence>
<proteinExistence type="predicted"/>
<comment type="caution">
    <text evidence="1">The sequence shown here is derived from an EMBL/GenBank/DDBJ whole genome shotgun (WGS) entry which is preliminary data.</text>
</comment>
<dbReference type="Proteomes" id="UP000269945">
    <property type="component" value="Unassembled WGS sequence"/>
</dbReference>
<name>A0A9X9LIQ5_GULGU</name>